<dbReference type="FunFam" id="3.50.80.10:FF:000001">
    <property type="entry name" value="D-aminoacyl-tRNA deacylase"/>
    <property type="match status" value="1"/>
</dbReference>
<dbReference type="OrthoDB" id="9801395at2"/>
<dbReference type="InterPro" id="IPR003732">
    <property type="entry name" value="Daa-tRNA_deacyls_DTD"/>
</dbReference>
<accession>F8C4Y7</accession>
<dbReference type="InterPro" id="IPR023509">
    <property type="entry name" value="DTD-like_sf"/>
</dbReference>
<dbReference type="GO" id="GO:0106026">
    <property type="term" value="F:Gly-tRNA(Ala) deacylase activity"/>
    <property type="evidence" value="ECO:0007669"/>
    <property type="project" value="UniProtKB-UniRule"/>
</dbReference>
<keyword evidence="2" id="KW-0820">tRNA-binding</keyword>
<dbReference type="EC" id="3.1.1.-" evidence="2"/>
<comment type="catalytic activity">
    <reaction evidence="2">
        <text>glycyl-tRNA(Ala) + H2O = tRNA(Ala) + glycine + H(+)</text>
        <dbReference type="Rhea" id="RHEA:53744"/>
        <dbReference type="Rhea" id="RHEA-COMP:9657"/>
        <dbReference type="Rhea" id="RHEA-COMP:13640"/>
        <dbReference type="ChEBI" id="CHEBI:15377"/>
        <dbReference type="ChEBI" id="CHEBI:15378"/>
        <dbReference type="ChEBI" id="CHEBI:57305"/>
        <dbReference type="ChEBI" id="CHEBI:78442"/>
        <dbReference type="ChEBI" id="CHEBI:78522"/>
    </reaction>
</comment>
<comment type="catalytic activity">
    <reaction evidence="2">
        <text>a D-aminoacyl-tRNA + H2O = a tRNA + a D-alpha-amino acid + H(+)</text>
        <dbReference type="Rhea" id="RHEA:13953"/>
        <dbReference type="Rhea" id="RHEA-COMP:10123"/>
        <dbReference type="Rhea" id="RHEA-COMP:10124"/>
        <dbReference type="ChEBI" id="CHEBI:15377"/>
        <dbReference type="ChEBI" id="CHEBI:15378"/>
        <dbReference type="ChEBI" id="CHEBI:59871"/>
        <dbReference type="ChEBI" id="CHEBI:78442"/>
        <dbReference type="ChEBI" id="CHEBI:79333"/>
        <dbReference type="EC" id="3.1.1.96"/>
    </reaction>
</comment>
<dbReference type="PANTHER" id="PTHR10472">
    <property type="entry name" value="D-TYROSYL-TRNA TYR DEACYLASE"/>
    <property type="match status" value="1"/>
</dbReference>
<dbReference type="KEGG" id="top:TOPB45_0669"/>
<dbReference type="Pfam" id="PF02580">
    <property type="entry name" value="Tyr_Deacylase"/>
    <property type="match status" value="1"/>
</dbReference>
<dbReference type="GO" id="GO:0043908">
    <property type="term" value="F:Ser(Gly)-tRNA(Ala) hydrolase activity"/>
    <property type="evidence" value="ECO:0007669"/>
    <property type="project" value="UniProtKB-UniRule"/>
</dbReference>
<protein>
    <recommendedName>
        <fullName evidence="2">D-aminoacyl-tRNA deacylase</fullName>
        <shortName evidence="2">DTD</shortName>
        <ecNumber evidence="2">3.1.1.96</ecNumber>
    </recommendedName>
    <alternativeName>
        <fullName evidence="2">Gly-tRNA(Ala) deacylase</fullName>
        <ecNumber evidence="2">3.1.1.-</ecNumber>
    </alternativeName>
</protein>
<comment type="subunit">
    <text evidence="2">Homodimer.</text>
</comment>
<dbReference type="Gene3D" id="3.50.80.10">
    <property type="entry name" value="D-tyrosyl-tRNA(Tyr) deacylase"/>
    <property type="match status" value="1"/>
</dbReference>
<organism evidence="3 4">
    <name type="scientific">Thermodesulfobacterium geofontis (strain OPF15)</name>
    <dbReference type="NCBI Taxonomy" id="795359"/>
    <lineage>
        <taxon>Bacteria</taxon>
        <taxon>Pseudomonadati</taxon>
        <taxon>Thermodesulfobacteriota</taxon>
        <taxon>Thermodesulfobacteria</taxon>
        <taxon>Thermodesulfobacteriales</taxon>
        <taxon>Thermodesulfobacteriaceae</taxon>
        <taxon>Thermodesulfobacterium</taxon>
    </lineage>
</organism>
<proteinExistence type="inferred from homology"/>
<keyword evidence="2" id="KW-0378">Hydrolase</keyword>
<comment type="domain">
    <text evidence="2">A Gly-cisPro motif from one monomer fits into the active site of the other monomer to allow specific chiral rejection of L-amino acids.</text>
</comment>
<dbReference type="eggNOG" id="COG1490">
    <property type="taxonomic scope" value="Bacteria"/>
</dbReference>
<dbReference type="GO" id="GO:0005737">
    <property type="term" value="C:cytoplasm"/>
    <property type="evidence" value="ECO:0007669"/>
    <property type="project" value="UniProtKB-SubCell"/>
</dbReference>
<evidence type="ECO:0000313" key="3">
    <source>
        <dbReference type="EMBL" id="AEH22771.1"/>
    </source>
</evidence>
<reference evidence="3 4" key="1">
    <citation type="journal article" date="2013" name="Genome Announc.">
        <title>Complete genome sequence of the hyperthermophilic sulfate-reducing bacterium Thermodesulfobacterium geofontis OPF15T.</title>
        <authorList>
            <person name="Elkins J.G."/>
            <person name="Hamilton-Brehm S.D."/>
            <person name="Lucas S."/>
            <person name="Han J."/>
            <person name="Lapidus A."/>
            <person name="Cheng J.F."/>
            <person name="Goodwin L.A."/>
            <person name="Pitluck S."/>
            <person name="Peters L."/>
            <person name="Mikhailova N."/>
            <person name="Davenport K.W."/>
            <person name="Detter J.C."/>
            <person name="Han C.S."/>
            <person name="Tapia R."/>
            <person name="Land M.L."/>
            <person name="Hauser L."/>
            <person name="Kyrpides N.C."/>
            <person name="Ivanova N.N."/>
            <person name="Pagani I."/>
            <person name="Bruce D."/>
            <person name="Woyke T."/>
            <person name="Cottingham R.W."/>
        </authorList>
    </citation>
    <scope>NUCLEOTIDE SEQUENCE [LARGE SCALE GENOMIC DNA]</scope>
    <source>
        <strain evidence="3 4">OPF15</strain>
    </source>
</reference>
<dbReference type="GO" id="GO:0000049">
    <property type="term" value="F:tRNA binding"/>
    <property type="evidence" value="ECO:0007669"/>
    <property type="project" value="UniProtKB-UniRule"/>
</dbReference>
<name>F8C4Y7_THEGP</name>
<feature type="short sequence motif" description="Gly-cisPro motif, important for rejection of L-amino acids" evidence="2">
    <location>
        <begin position="137"/>
        <end position="138"/>
    </location>
</feature>
<dbReference type="HOGENOM" id="CLU_076901_1_0_0"/>
<dbReference type="HAMAP" id="MF_00518">
    <property type="entry name" value="Deacylase_Dtd"/>
    <property type="match status" value="1"/>
</dbReference>
<dbReference type="PANTHER" id="PTHR10472:SF5">
    <property type="entry name" value="D-AMINOACYL-TRNA DEACYLASE 1"/>
    <property type="match status" value="1"/>
</dbReference>
<dbReference type="AlphaFoldDB" id="F8C4Y7"/>
<evidence type="ECO:0000256" key="1">
    <source>
        <dbReference type="ARBA" id="ARBA00009673"/>
    </source>
</evidence>
<keyword evidence="2" id="KW-0694">RNA-binding</keyword>
<keyword evidence="2" id="KW-0963">Cytoplasm</keyword>
<keyword evidence="4" id="KW-1185">Reference proteome</keyword>
<comment type="function">
    <text evidence="2">An aminoacyl-tRNA editing enzyme that deacylates mischarged D-aminoacyl-tRNAs. Also deacylates mischarged glycyl-tRNA(Ala), protecting cells against glycine mischarging by AlaRS. Acts via tRNA-based rather than protein-based catalysis; rejects L-amino acids rather than detecting D-amino acids in the active site. By recycling D-aminoacyl-tRNA to D-amino acids and free tRNA molecules, this enzyme counteracts the toxicity associated with the formation of D-aminoacyl-tRNA entities in vivo and helps enforce protein L-homochirality.</text>
</comment>
<evidence type="ECO:0000313" key="4">
    <source>
        <dbReference type="Proteomes" id="UP000006583"/>
    </source>
</evidence>
<dbReference type="PATRIC" id="fig|795359.3.peg.679"/>
<comment type="subcellular location">
    <subcellularLocation>
        <location evidence="2">Cytoplasm</location>
    </subcellularLocation>
</comment>
<dbReference type="RefSeq" id="WP_013909471.1">
    <property type="nucleotide sequence ID" value="NC_015682.1"/>
</dbReference>
<dbReference type="GO" id="GO:0019478">
    <property type="term" value="P:D-amino acid catabolic process"/>
    <property type="evidence" value="ECO:0007669"/>
    <property type="project" value="UniProtKB-UniRule"/>
</dbReference>
<dbReference type="STRING" id="795359.TOPB45_0669"/>
<dbReference type="Proteomes" id="UP000006583">
    <property type="component" value="Chromosome"/>
</dbReference>
<dbReference type="SUPFAM" id="SSF69500">
    <property type="entry name" value="DTD-like"/>
    <property type="match status" value="1"/>
</dbReference>
<sequence>MKAVIQRVKKASILVESKIISEIGYGLLVLICVEKEDDEKVLDWIAKKIVNLRIFPDENGKFNLSVKDIKGEILLVSNFTVCGLLKKGTRPTFHLASEPEKAEKLLKILYEKIKNKGISVKEGVFGAYMEVHLINDGPVTLYLEYPYKNEKN</sequence>
<dbReference type="GO" id="GO:0051500">
    <property type="term" value="F:D-tyrosyl-tRNA(Tyr) deacylase activity"/>
    <property type="evidence" value="ECO:0007669"/>
    <property type="project" value="TreeGrafter"/>
</dbReference>
<comment type="similarity">
    <text evidence="1 2">Belongs to the DTD family.</text>
</comment>
<dbReference type="EC" id="3.1.1.96" evidence="2"/>
<dbReference type="NCBIfam" id="TIGR00256">
    <property type="entry name" value="D-aminoacyl-tRNA deacylase"/>
    <property type="match status" value="1"/>
</dbReference>
<dbReference type="EMBL" id="CP002829">
    <property type="protein sequence ID" value="AEH22771.1"/>
    <property type="molecule type" value="Genomic_DNA"/>
</dbReference>
<gene>
    <name evidence="2" type="primary">dtd</name>
    <name evidence="3" type="ordered locus">TOPB45_0669</name>
</gene>
<evidence type="ECO:0000256" key="2">
    <source>
        <dbReference type="HAMAP-Rule" id="MF_00518"/>
    </source>
</evidence>